<organism evidence="3 4">
    <name type="scientific">Klebsormidium nitens</name>
    <name type="common">Green alga</name>
    <name type="synonym">Ulothrix nitens</name>
    <dbReference type="NCBI Taxonomy" id="105231"/>
    <lineage>
        <taxon>Eukaryota</taxon>
        <taxon>Viridiplantae</taxon>
        <taxon>Streptophyta</taxon>
        <taxon>Klebsormidiophyceae</taxon>
        <taxon>Klebsormidiales</taxon>
        <taxon>Klebsormidiaceae</taxon>
        <taxon>Klebsormidium</taxon>
    </lineage>
</organism>
<dbReference type="AlphaFoldDB" id="A0A1Y1IGJ9"/>
<keyword evidence="2" id="KW-0812">Transmembrane</keyword>
<proteinExistence type="predicted"/>
<evidence type="ECO:0000256" key="1">
    <source>
        <dbReference type="SAM" id="MobiDB-lite"/>
    </source>
</evidence>
<evidence type="ECO:0000256" key="2">
    <source>
        <dbReference type="SAM" id="Phobius"/>
    </source>
</evidence>
<evidence type="ECO:0000313" key="4">
    <source>
        <dbReference type="Proteomes" id="UP000054558"/>
    </source>
</evidence>
<dbReference type="EMBL" id="DF237291">
    <property type="protein sequence ID" value="GAQ87268.1"/>
    <property type="molecule type" value="Genomic_DNA"/>
</dbReference>
<dbReference type="PANTHER" id="PTHR36735:SF1">
    <property type="entry name" value="TRANSMEMBRANE PROTEIN"/>
    <property type="match status" value="1"/>
</dbReference>
<dbReference type="PANTHER" id="PTHR36735">
    <property type="entry name" value="TRANSMEMBRANE PROTEIN"/>
    <property type="match status" value="1"/>
</dbReference>
<feature type="compositionally biased region" description="Low complexity" evidence="1">
    <location>
        <begin position="38"/>
        <end position="53"/>
    </location>
</feature>
<accession>A0A1Y1IGJ9</accession>
<keyword evidence="2" id="KW-1133">Transmembrane helix</keyword>
<keyword evidence="2" id="KW-0472">Membrane</keyword>
<feature type="transmembrane region" description="Helical" evidence="2">
    <location>
        <begin position="164"/>
        <end position="188"/>
    </location>
</feature>
<gene>
    <name evidence="3" type="ORF">KFL_003420070</name>
</gene>
<sequence>MAHLASCPHPAANIGASLPGSIAEAWQQKQGGSRQLWPVQQQPARLRRQQPAGRPAGRLFHNAAFASEHIPSVQEYPLLQKKQRGIQQSTECELDLEQAFKETGRAVVGASLAAAAHESRGVARKVLQGLPAAAVFWASEVALAAGEIEQPVVIANEDELPNKIIAVLFTLGVLALSILTAGVIYLSLTEFKEKRDIAKQELLEKRAPRRRTEKGVEPAKSKSKSSLDVYEKIQKSETPGTKVGPKQ</sequence>
<feature type="region of interest" description="Disordered" evidence="1">
    <location>
        <begin position="202"/>
        <end position="247"/>
    </location>
</feature>
<evidence type="ECO:0000313" key="3">
    <source>
        <dbReference type="EMBL" id="GAQ87268.1"/>
    </source>
</evidence>
<reference evidence="3 4" key="1">
    <citation type="journal article" date="2014" name="Nat. Commun.">
        <title>Klebsormidium flaccidum genome reveals primary factors for plant terrestrial adaptation.</title>
        <authorList>
            <person name="Hori K."/>
            <person name="Maruyama F."/>
            <person name="Fujisawa T."/>
            <person name="Togashi T."/>
            <person name="Yamamoto N."/>
            <person name="Seo M."/>
            <person name="Sato S."/>
            <person name="Yamada T."/>
            <person name="Mori H."/>
            <person name="Tajima N."/>
            <person name="Moriyama T."/>
            <person name="Ikeuchi M."/>
            <person name="Watanabe M."/>
            <person name="Wada H."/>
            <person name="Kobayashi K."/>
            <person name="Saito M."/>
            <person name="Masuda T."/>
            <person name="Sasaki-Sekimoto Y."/>
            <person name="Mashiguchi K."/>
            <person name="Awai K."/>
            <person name="Shimojima M."/>
            <person name="Masuda S."/>
            <person name="Iwai M."/>
            <person name="Nobusawa T."/>
            <person name="Narise T."/>
            <person name="Kondo S."/>
            <person name="Saito H."/>
            <person name="Sato R."/>
            <person name="Murakawa M."/>
            <person name="Ihara Y."/>
            <person name="Oshima-Yamada Y."/>
            <person name="Ohtaka K."/>
            <person name="Satoh M."/>
            <person name="Sonobe K."/>
            <person name="Ishii M."/>
            <person name="Ohtani R."/>
            <person name="Kanamori-Sato M."/>
            <person name="Honoki R."/>
            <person name="Miyazaki D."/>
            <person name="Mochizuki H."/>
            <person name="Umetsu J."/>
            <person name="Higashi K."/>
            <person name="Shibata D."/>
            <person name="Kamiya Y."/>
            <person name="Sato N."/>
            <person name="Nakamura Y."/>
            <person name="Tabata S."/>
            <person name="Ida S."/>
            <person name="Kurokawa K."/>
            <person name="Ohta H."/>
        </authorList>
    </citation>
    <scope>NUCLEOTIDE SEQUENCE [LARGE SCALE GENOMIC DNA]</scope>
    <source>
        <strain evidence="3 4">NIES-2285</strain>
    </source>
</reference>
<protein>
    <submittedName>
        <fullName evidence="3">Uncharacterized protein</fullName>
    </submittedName>
</protein>
<dbReference type="Proteomes" id="UP000054558">
    <property type="component" value="Unassembled WGS sequence"/>
</dbReference>
<keyword evidence="4" id="KW-1185">Reference proteome</keyword>
<name>A0A1Y1IGJ9_KLENI</name>
<feature type="region of interest" description="Disordered" evidence="1">
    <location>
        <begin position="32"/>
        <end position="53"/>
    </location>
</feature>